<comment type="caution">
    <text evidence="9">Lacks conserved residue(s) required for the propagation of feature annotation.</text>
</comment>
<gene>
    <name evidence="10" type="ORF">GMARGA_LOCUS39311</name>
</gene>
<evidence type="ECO:0000256" key="4">
    <source>
        <dbReference type="ARBA" id="ARBA00022676"/>
    </source>
</evidence>
<dbReference type="Proteomes" id="UP000789901">
    <property type="component" value="Unassembled WGS sequence"/>
</dbReference>
<feature type="transmembrane region" description="Helical" evidence="9">
    <location>
        <begin position="192"/>
        <end position="213"/>
    </location>
</feature>
<reference evidence="10 11" key="1">
    <citation type="submission" date="2021-06" db="EMBL/GenBank/DDBJ databases">
        <authorList>
            <person name="Kallberg Y."/>
            <person name="Tangrot J."/>
            <person name="Rosling A."/>
        </authorList>
    </citation>
    <scope>NUCLEOTIDE SEQUENCE [LARGE SCALE GENOMIC DNA]</scope>
    <source>
        <strain evidence="10 11">120-4 pot B 10/14</strain>
    </source>
</reference>
<comment type="subcellular location">
    <subcellularLocation>
        <location evidence="1 9">Cell membrane</location>
        <topology evidence="1 9">Multi-pass membrane protein</topology>
    </subcellularLocation>
</comment>
<evidence type="ECO:0000256" key="6">
    <source>
        <dbReference type="ARBA" id="ARBA00022692"/>
    </source>
</evidence>
<evidence type="ECO:0000256" key="8">
    <source>
        <dbReference type="ARBA" id="ARBA00023316"/>
    </source>
</evidence>
<evidence type="ECO:0000256" key="7">
    <source>
        <dbReference type="ARBA" id="ARBA00023136"/>
    </source>
</evidence>
<evidence type="ECO:0000256" key="1">
    <source>
        <dbReference type="ARBA" id="ARBA00004651"/>
    </source>
</evidence>
<feature type="transmembrane region" description="Helical" evidence="9">
    <location>
        <begin position="125"/>
        <end position="142"/>
    </location>
</feature>
<dbReference type="PANTHER" id="PTHR22914:SF9">
    <property type="entry name" value="CHITIN SYNTHASE 1"/>
    <property type="match status" value="1"/>
</dbReference>
<accession>A0ABN7X661</accession>
<keyword evidence="5 9" id="KW-0808">Transferase</keyword>
<dbReference type="EC" id="2.4.1.16" evidence="2 9"/>
<keyword evidence="3 9" id="KW-1003">Cell membrane</keyword>
<comment type="similarity">
    <text evidence="9">Belongs to the chitin synthase family.</text>
</comment>
<keyword evidence="4 9" id="KW-0328">Glycosyltransferase</keyword>
<comment type="function">
    <text evidence="9">Polymerizes chitin, a structural polymer of the cell wall and septum, by transferring the sugar moiety of UDP-GlcNAc to the non-reducing end of the growing chitin polymer.</text>
</comment>
<dbReference type="Pfam" id="PF01644">
    <property type="entry name" value="Chitin_synth_1"/>
    <property type="match status" value="2"/>
</dbReference>
<dbReference type="PANTHER" id="PTHR22914">
    <property type="entry name" value="CHITIN SYNTHASE"/>
    <property type="match status" value="1"/>
</dbReference>
<evidence type="ECO:0000313" key="11">
    <source>
        <dbReference type="Proteomes" id="UP000789901"/>
    </source>
</evidence>
<organism evidence="10 11">
    <name type="scientific">Gigaspora margarita</name>
    <dbReference type="NCBI Taxonomy" id="4874"/>
    <lineage>
        <taxon>Eukaryota</taxon>
        <taxon>Fungi</taxon>
        <taxon>Fungi incertae sedis</taxon>
        <taxon>Mucoromycota</taxon>
        <taxon>Glomeromycotina</taxon>
        <taxon>Glomeromycetes</taxon>
        <taxon>Diversisporales</taxon>
        <taxon>Gigasporaceae</taxon>
        <taxon>Gigaspora</taxon>
    </lineage>
</organism>
<keyword evidence="9" id="KW-1133">Transmembrane helix</keyword>
<keyword evidence="7 9" id="KW-0472">Membrane</keyword>
<evidence type="ECO:0000256" key="3">
    <source>
        <dbReference type="ARBA" id="ARBA00022475"/>
    </source>
</evidence>
<keyword evidence="11" id="KW-1185">Reference proteome</keyword>
<evidence type="ECO:0000256" key="5">
    <source>
        <dbReference type="ARBA" id="ARBA00022679"/>
    </source>
</evidence>
<evidence type="ECO:0000313" key="10">
    <source>
        <dbReference type="EMBL" id="CAG8848686.1"/>
    </source>
</evidence>
<proteinExistence type="inferred from homology"/>
<keyword evidence="8 9" id="KW-0961">Cell wall biogenesis/degradation</keyword>
<comment type="catalytic activity">
    <reaction evidence="9">
        <text>[(1-&gt;4)-N-acetyl-beta-D-glucosaminyl](n) + UDP-N-acetyl-alpha-D-glucosamine = [(1-&gt;4)-N-acetyl-beta-D-glucosaminyl](n+1) + UDP + H(+)</text>
        <dbReference type="Rhea" id="RHEA:16637"/>
        <dbReference type="Rhea" id="RHEA-COMP:9593"/>
        <dbReference type="Rhea" id="RHEA-COMP:9595"/>
        <dbReference type="ChEBI" id="CHEBI:15378"/>
        <dbReference type="ChEBI" id="CHEBI:17029"/>
        <dbReference type="ChEBI" id="CHEBI:57705"/>
        <dbReference type="ChEBI" id="CHEBI:58223"/>
        <dbReference type="EC" id="2.4.1.16"/>
    </reaction>
</comment>
<dbReference type="InterPro" id="IPR004835">
    <property type="entry name" value="Chitin_synth"/>
</dbReference>
<comment type="caution">
    <text evidence="10">The sequence shown here is derived from an EMBL/GenBank/DDBJ whole genome shotgun (WGS) entry which is preliminary data.</text>
</comment>
<protein>
    <recommendedName>
        <fullName evidence="2 9">Chitin synthase</fullName>
        <ecNumber evidence="2 9">2.4.1.16</ecNumber>
    </recommendedName>
</protein>
<evidence type="ECO:0000256" key="2">
    <source>
        <dbReference type="ARBA" id="ARBA00012543"/>
    </source>
</evidence>
<name>A0ABN7X661_GIGMA</name>
<dbReference type="EMBL" id="CAJVQB010093037">
    <property type="protein sequence ID" value="CAG8848686.1"/>
    <property type="molecule type" value="Genomic_DNA"/>
</dbReference>
<sequence>FDHNSYVGGTCGKIKVDLGRKCRNLHNSLVASQNFEYKMSNILDKTSESVFGYISVLPGAFSAYRYEALMNGPLEAYFKGDVSDAPKTNTKTNIVEANMYLAEDPKAKTDVPDNVSEFISQRRRWLNGSFFIAFYSIAKFTHIWNSGQPLYHKILLQIQFFYNSLQLIFNWFSLSTTSNSATDPFKGYGDKLFDIARSLYLIIIVIIFICSMGDNINLGNLNRTSLTEEDNTVRIDINDEDLDVTYMNIIRKLKNKDQSHKEKQHRNAFTKKDDYYRLFRTYL</sequence>
<feature type="non-terminal residue" evidence="10">
    <location>
        <position position="1"/>
    </location>
</feature>
<evidence type="ECO:0000256" key="9">
    <source>
        <dbReference type="RuleBase" id="RU366040"/>
    </source>
</evidence>
<feature type="non-terminal residue" evidence="10">
    <location>
        <position position="283"/>
    </location>
</feature>
<keyword evidence="6 9" id="KW-0812">Transmembrane</keyword>